<dbReference type="RefSeq" id="WP_131171925.1">
    <property type="nucleotide sequence ID" value="NZ_FXTL01000006.1"/>
</dbReference>
<keyword evidence="5 10" id="KW-0812">Transmembrane</keyword>
<keyword evidence="9" id="KW-0407">Ion channel</keyword>
<keyword evidence="7" id="KW-0406">Ion transport</keyword>
<evidence type="ECO:0000256" key="9">
    <source>
        <dbReference type="ARBA" id="ARBA00023303"/>
    </source>
</evidence>
<comment type="similarity">
    <text evidence="2">Belongs to the MscL family.</text>
</comment>
<dbReference type="InterPro" id="IPR037673">
    <property type="entry name" value="MSC/AndL"/>
</dbReference>
<dbReference type="PANTHER" id="PTHR30266">
    <property type="entry name" value="MECHANOSENSITIVE CHANNEL MSCL"/>
    <property type="match status" value="1"/>
</dbReference>
<dbReference type="OrthoDB" id="9810350at2"/>
<comment type="subcellular location">
    <subcellularLocation>
        <location evidence="1">Cell membrane</location>
        <topology evidence="1">Multi-pass membrane protein</topology>
    </subcellularLocation>
</comment>
<proteinExistence type="inferred from homology"/>
<comment type="caution">
    <text evidence="11">The sequence shown here is derived from an EMBL/GenBank/DDBJ whole genome shotgun (WGS) entry which is preliminary data.</text>
</comment>
<dbReference type="SUPFAM" id="SSF81330">
    <property type="entry name" value="Gated mechanosensitive channel"/>
    <property type="match status" value="1"/>
</dbReference>
<evidence type="ECO:0000256" key="2">
    <source>
        <dbReference type="ARBA" id="ARBA00007254"/>
    </source>
</evidence>
<evidence type="ECO:0000256" key="4">
    <source>
        <dbReference type="ARBA" id="ARBA00022475"/>
    </source>
</evidence>
<gene>
    <name evidence="11" type="primary">mscL</name>
    <name evidence="11" type="ORF">ET996_07445</name>
</gene>
<accession>A0A4Q9KKR7</accession>
<dbReference type="NCBIfam" id="TIGR00220">
    <property type="entry name" value="mscL"/>
    <property type="match status" value="1"/>
</dbReference>
<name>A0A4Q9KKR7_PROTD</name>
<evidence type="ECO:0000256" key="6">
    <source>
        <dbReference type="ARBA" id="ARBA00022989"/>
    </source>
</evidence>
<sequence length="118" mass="12693">MKGFKEFLMRGNLLDLAVAVVIGGAFGKVVEAFTTMFMDILGMIGASPNFSNYAPNGIHVGAFLTAAISFVIVAAVIYFFVIKPVQAIQARVAKPEVEVSAPTTEDLLTEIRDLLAKR</sequence>
<keyword evidence="4" id="KW-1003">Cell membrane</keyword>
<organism evidence="11 12">
    <name type="scientific">Propioniciclava tarda</name>
    <dbReference type="NCBI Taxonomy" id="433330"/>
    <lineage>
        <taxon>Bacteria</taxon>
        <taxon>Bacillati</taxon>
        <taxon>Actinomycetota</taxon>
        <taxon>Actinomycetes</taxon>
        <taxon>Propionibacteriales</taxon>
        <taxon>Propionibacteriaceae</taxon>
        <taxon>Propioniciclava</taxon>
    </lineage>
</organism>
<evidence type="ECO:0000256" key="5">
    <source>
        <dbReference type="ARBA" id="ARBA00022692"/>
    </source>
</evidence>
<dbReference type="PRINTS" id="PR01264">
    <property type="entry name" value="MECHCHANNEL"/>
</dbReference>
<evidence type="ECO:0000256" key="3">
    <source>
        <dbReference type="ARBA" id="ARBA00022448"/>
    </source>
</evidence>
<dbReference type="InterPro" id="IPR019823">
    <property type="entry name" value="Mechanosensitive_channel_CS"/>
</dbReference>
<dbReference type="PANTHER" id="PTHR30266:SF2">
    <property type="entry name" value="LARGE-CONDUCTANCE MECHANOSENSITIVE CHANNEL"/>
    <property type="match status" value="1"/>
</dbReference>
<reference evidence="11 12" key="1">
    <citation type="submission" date="2019-01" db="EMBL/GenBank/DDBJ databases">
        <title>Lactibacter flavus gen. nov., sp. nov., a novel bacterium of the family Propionibacteriaceae isolated from raw milk and dairy products.</title>
        <authorList>
            <person name="Huptas C."/>
            <person name="Wenning M."/>
            <person name="Breitenwieser F."/>
            <person name="Doll E."/>
            <person name="Von Neubeck M."/>
            <person name="Busse H.-J."/>
            <person name="Scherer S."/>
        </authorList>
    </citation>
    <scope>NUCLEOTIDE SEQUENCE [LARGE SCALE GENOMIC DNA]</scope>
    <source>
        <strain evidence="11 12">DSM 22130</strain>
    </source>
</reference>
<dbReference type="PROSITE" id="PS01327">
    <property type="entry name" value="MSCL"/>
    <property type="match status" value="1"/>
</dbReference>
<evidence type="ECO:0000313" key="11">
    <source>
        <dbReference type="EMBL" id="TBT95087.1"/>
    </source>
</evidence>
<evidence type="ECO:0000313" key="12">
    <source>
        <dbReference type="Proteomes" id="UP000291933"/>
    </source>
</evidence>
<evidence type="ECO:0000256" key="8">
    <source>
        <dbReference type="ARBA" id="ARBA00023136"/>
    </source>
</evidence>
<dbReference type="EMBL" id="SDMR01000007">
    <property type="protein sequence ID" value="TBT95087.1"/>
    <property type="molecule type" value="Genomic_DNA"/>
</dbReference>
<evidence type="ECO:0000256" key="1">
    <source>
        <dbReference type="ARBA" id="ARBA00004651"/>
    </source>
</evidence>
<evidence type="ECO:0000256" key="7">
    <source>
        <dbReference type="ARBA" id="ARBA00023065"/>
    </source>
</evidence>
<dbReference type="InterPro" id="IPR001185">
    <property type="entry name" value="MS_channel"/>
</dbReference>
<keyword evidence="3" id="KW-0813">Transport</keyword>
<keyword evidence="6 10" id="KW-1133">Transmembrane helix</keyword>
<dbReference type="GO" id="GO:0005886">
    <property type="term" value="C:plasma membrane"/>
    <property type="evidence" value="ECO:0007669"/>
    <property type="project" value="UniProtKB-SubCell"/>
</dbReference>
<keyword evidence="12" id="KW-1185">Reference proteome</keyword>
<keyword evidence="8 10" id="KW-0472">Membrane</keyword>
<dbReference type="AlphaFoldDB" id="A0A4Q9KKR7"/>
<evidence type="ECO:0000256" key="10">
    <source>
        <dbReference type="SAM" id="Phobius"/>
    </source>
</evidence>
<dbReference type="InterPro" id="IPR036019">
    <property type="entry name" value="MscL_channel"/>
</dbReference>
<dbReference type="Proteomes" id="UP000291933">
    <property type="component" value="Unassembled WGS sequence"/>
</dbReference>
<dbReference type="GO" id="GO:0008381">
    <property type="term" value="F:mechanosensitive monoatomic ion channel activity"/>
    <property type="evidence" value="ECO:0007669"/>
    <property type="project" value="InterPro"/>
</dbReference>
<feature type="transmembrane region" description="Helical" evidence="10">
    <location>
        <begin position="12"/>
        <end position="38"/>
    </location>
</feature>
<dbReference type="Pfam" id="PF01741">
    <property type="entry name" value="MscL"/>
    <property type="match status" value="1"/>
</dbReference>
<dbReference type="Gene3D" id="1.10.1200.120">
    <property type="entry name" value="Large-conductance mechanosensitive channel, MscL, domain 1"/>
    <property type="match status" value="1"/>
</dbReference>
<protein>
    <submittedName>
        <fullName evidence="11">Large conductance mechanosensitive channel protein MscL</fullName>
    </submittedName>
</protein>
<feature type="transmembrane region" description="Helical" evidence="10">
    <location>
        <begin position="58"/>
        <end position="81"/>
    </location>
</feature>